<sequence length="1198" mass="132449">MPPQTLSASYVVPAVSFSCADSAANAVPEEANSFSSLHGGYHENQSNFRAIHQLEVNSSVTVAKLTDNNQCQYLDEALGHDLTCKNFIFDDSVFRSTITSDYELVCSRSYLRPMYTSLYMFGAMFGAAAVGYMADWKGRKLPMTVGIIGYALTPVALSVIPSLEVILFCRLLLGFFHPILLTSFYTIALEVTQPKHRATVGVLVALPWALGTVAWAGLGYLIRDWQWLMLTATVPSVFFLPCIWLIDESPRWLVVHGHHDKAIEVFRKAAKINGSELPSEAELRSIMEITQKNAAVNDAKRCATTTGAFKKLLKGIGVLFSTHTLRLRTFTMWVLFFVASMVFYGLSLSAVAFSADPFIYMAVGGLMEVPAYTLTAPIIDYWGRRLPTSVSYLVCGINILALTFIPKGVGWLVITLAMIGKLGISMAYQIIYMYILELLPTEVRLQGLGSSMIASRVGSILSPFITDVLGESVPWLPSVIFGGASIVAGLMTLLLPETNKQHMPDTVAELDQTQVLPDKKQMDRKVTIDIQETDEITEKPSSKFRRMRQWRQQTGHPKRTSAAGGVPLMSRPEFRNIIAENMHKPQSVIEETSKTKNQEEIYSRGSEGPRGSKVPSRQLSRDERRGSEVPSRQLSREGLEAARCPQGSCHETSVEAASKSIIVIAMTTEPKLEDLDDILTRLKTKRWNIVTFVLCATSALIRPPHAFSGAFVAPILNFTCATKAFVEMDILESETLLFNTSAARGLDGDQCYYRDEERGAYAACRDFIYDNSVFYSTLTSQYDMVCGRAYLRSTYSSVYMTGAMLGSFSVGYLADWKGRKPAIVTSIVGYLVVPVIMSWTPSLLVIMIARFILGFLQLFCFAAFYTAAMEVCEAKNRGKVGMLVAFPWAIGTMTWGGAAYLLRDWQWLNFATILPPACLLPCLWWLDESPRWLVVHGHHDKALKLLKKAAKINKCSELPSDAELLEVMECTQKKAAINNGISGGRQLLLLLSTSELRGRMVVMWSLFFISAFIFYGLAFSAGVLSADPFVYMVLLGVVEIPAYVAAAPMLDFFGRKLPISFSYLIAGISIICLVFIDRNKSWQVLTLAMIGKMASTSAYQALHIPLSELVPTEVRVQGIGSSLFLSRIGAIIAPVITDTVGEKLPWLPPLVIGSASVAAALLVLLLPETKKLPMHDTLSELWSKQHPGRELKLTQIDS</sequence>
<dbReference type="Proteomes" id="UP000694843">
    <property type="component" value="Unplaced"/>
</dbReference>
<accession>A0A979FVJ3</accession>
<feature type="transmembrane region" description="Helical" evidence="6">
    <location>
        <begin position="358"/>
        <end position="379"/>
    </location>
</feature>
<gene>
    <name evidence="9" type="primary">LOC108679078</name>
</gene>
<dbReference type="GO" id="GO:0022857">
    <property type="term" value="F:transmembrane transporter activity"/>
    <property type="evidence" value="ECO:0007669"/>
    <property type="project" value="InterPro"/>
</dbReference>
<feature type="transmembrane region" description="Helical" evidence="6">
    <location>
        <begin position="1001"/>
        <end position="1023"/>
    </location>
</feature>
<feature type="region of interest" description="Disordered" evidence="5">
    <location>
        <begin position="536"/>
        <end position="567"/>
    </location>
</feature>
<evidence type="ECO:0000259" key="7">
    <source>
        <dbReference type="PROSITE" id="PS50850"/>
    </source>
</evidence>
<keyword evidence="8" id="KW-1185">Reference proteome</keyword>
<dbReference type="FunFam" id="1.20.1250.20:FF:000023">
    <property type="entry name" value="Solute carrier family 22 member 6"/>
    <property type="match status" value="2"/>
</dbReference>
<protein>
    <submittedName>
        <fullName evidence="9">Uncharacterized protein LOC108679078</fullName>
    </submittedName>
</protein>
<dbReference type="KEGG" id="hazt:108679078"/>
<feature type="transmembrane region" description="Helical" evidence="6">
    <location>
        <begin position="141"/>
        <end position="159"/>
    </location>
</feature>
<reference evidence="9" key="1">
    <citation type="submission" date="2025-08" db="UniProtKB">
        <authorList>
            <consortium name="RefSeq"/>
        </authorList>
    </citation>
    <scope>IDENTIFICATION</scope>
    <source>
        <tissue evidence="9">Whole organism</tissue>
    </source>
</reference>
<feature type="transmembrane region" description="Helical" evidence="6">
    <location>
        <begin position="1029"/>
        <end position="1050"/>
    </location>
</feature>
<feature type="transmembrane region" description="Helical" evidence="6">
    <location>
        <begin position="907"/>
        <end position="926"/>
    </location>
</feature>
<feature type="domain" description="Major facilitator superfamily (MFS) profile" evidence="7">
    <location>
        <begin position="56"/>
        <end position="500"/>
    </location>
</feature>
<feature type="transmembrane region" description="Helical" evidence="6">
    <location>
        <begin position="475"/>
        <end position="495"/>
    </location>
</feature>
<organism evidence="8 9">
    <name type="scientific">Hyalella azteca</name>
    <name type="common">Amphipod</name>
    <dbReference type="NCBI Taxonomy" id="294128"/>
    <lineage>
        <taxon>Eukaryota</taxon>
        <taxon>Metazoa</taxon>
        <taxon>Ecdysozoa</taxon>
        <taxon>Arthropoda</taxon>
        <taxon>Crustacea</taxon>
        <taxon>Multicrustacea</taxon>
        <taxon>Malacostraca</taxon>
        <taxon>Eumalacostraca</taxon>
        <taxon>Peracarida</taxon>
        <taxon>Amphipoda</taxon>
        <taxon>Senticaudata</taxon>
        <taxon>Talitrida</taxon>
        <taxon>Talitroidea</taxon>
        <taxon>Hyalellidae</taxon>
        <taxon>Hyalella</taxon>
    </lineage>
</organism>
<dbReference type="InterPro" id="IPR036259">
    <property type="entry name" value="MFS_trans_sf"/>
</dbReference>
<dbReference type="Gene3D" id="1.20.1250.20">
    <property type="entry name" value="MFS general substrate transporter like domains"/>
    <property type="match status" value="2"/>
</dbReference>
<dbReference type="SUPFAM" id="SSF103473">
    <property type="entry name" value="MFS general substrate transporter"/>
    <property type="match status" value="2"/>
</dbReference>
<dbReference type="PROSITE" id="PS00216">
    <property type="entry name" value="SUGAR_TRANSPORT_1"/>
    <property type="match status" value="2"/>
</dbReference>
<dbReference type="InterPro" id="IPR020846">
    <property type="entry name" value="MFS_dom"/>
</dbReference>
<name>A0A979FVJ3_HYAAZ</name>
<evidence type="ECO:0000313" key="8">
    <source>
        <dbReference type="Proteomes" id="UP000694843"/>
    </source>
</evidence>
<feature type="transmembrane region" description="Helical" evidence="6">
    <location>
        <begin position="880"/>
        <end position="901"/>
    </location>
</feature>
<feature type="transmembrane region" description="Helical" evidence="6">
    <location>
        <begin position="822"/>
        <end position="839"/>
    </location>
</feature>
<feature type="transmembrane region" description="Helical" evidence="6">
    <location>
        <begin position="200"/>
        <end position="221"/>
    </location>
</feature>
<dbReference type="OMA" id="KPDFRCV"/>
<dbReference type="Pfam" id="PF00083">
    <property type="entry name" value="Sugar_tr"/>
    <property type="match status" value="2"/>
</dbReference>
<feature type="transmembrane region" description="Helical" evidence="6">
    <location>
        <begin position="330"/>
        <end position="352"/>
    </location>
</feature>
<keyword evidence="4 6" id="KW-0472">Membrane</keyword>
<dbReference type="AlphaFoldDB" id="A0A979FVJ3"/>
<proteinExistence type="predicted"/>
<evidence type="ECO:0000313" key="9">
    <source>
        <dbReference type="RefSeq" id="XP_047740598.1"/>
    </source>
</evidence>
<feature type="transmembrane region" description="Helical" evidence="6">
    <location>
        <begin position="1057"/>
        <end position="1076"/>
    </location>
</feature>
<dbReference type="OrthoDB" id="2261376at2759"/>
<comment type="subcellular location">
    <subcellularLocation>
        <location evidence="1">Membrane</location>
        <topology evidence="1">Multi-pass membrane protein</topology>
    </subcellularLocation>
</comment>
<feature type="compositionally biased region" description="Basic and acidic residues" evidence="5">
    <location>
        <begin position="591"/>
        <end position="602"/>
    </location>
</feature>
<feature type="transmembrane region" description="Helical" evidence="6">
    <location>
        <begin position="1146"/>
        <end position="1166"/>
    </location>
</feature>
<keyword evidence="3 6" id="KW-1133">Transmembrane helix</keyword>
<evidence type="ECO:0000256" key="5">
    <source>
        <dbReference type="SAM" id="MobiDB-lite"/>
    </source>
</evidence>
<dbReference type="GeneID" id="108679078"/>
<dbReference type="RefSeq" id="XP_047740598.1">
    <property type="nucleotide sequence ID" value="XM_047884642.1"/>
</dbReference>
<feature type="transmembrane region" description="Helical" evidence="6">
    <location>
        <begin position="845"/>
        <end position="868"/>
    </location>
</feature>
<feature type="region of interest" description="Disordered" evidence="5">
    <location>
        <begin position="581"/>
        <end position="648"/>
    </location>
</feature>
<dbReference type="PANTHER" id="PTHR24064">
    <property type="entry name" value="SOLUTE CARRIER FAMILY 22 MEMBER"/>
    <property type="match status" value="1"/>
</dbReference>
<evidence type="ECO:0000256" key="3">
    <source>
        <dbReference type="ARBA" id="ARBA00022989"/>
    </source>
</evidence>
<evidence type="ECO:0000256" key="2">
    <source>
        <dbReference type="ARBA" id="ARBA00022692"/>
    </source>
</evidence>
<evidence type="ECO:0000256" key="6">
    <source>
        <dbReference type="SAM" id="Phobius"/>
    </source>
</evidence>
<keyword evidence="2 6" id="KW-0812">Transmembrane</keyword>
<feature type="transmembrane region" description="Helical" evidence="6">
    <location>
        <begin position="386"/>
        <end position="405"/>
    </location>
</feature>
<evidence type="ECO:0000256" key="4">
    <source>
        <dbReference type="ARBA" id="ARBA00023136"/>
    </source>
</evidence>
<feature type="domain" description="Major facilitator superfamily (MFS) profile" evidence="7">
    <location>
        <begin position="736"/>
        <end position="1171"/>
    </location>
</feature>
<feature type="transmembrane region" description="Helical" evidence="6">
    <location>
        <begin position="227"/>
        <end position="246"/>
    </location>
</feature>
<dbReference type="InterPro" id="IPR005828">
    <property type="entry name" value="MFS_sugar_transport-like"/>
</dbReference>
<evidence type="ECO:0000256" key="1">
    <source>
        <dbReference type="ARBA" id="ARBA00004141"/>
    </source>
</evidence>
<dbReference type="InterPro" id="IPR005829">
    <property type="entry name" value="Sugar_transporter_CS"/>
</dbReference>
<dbReference type="PROSITE" id="PS50850">
    <property type="entry name" value="MFS"/>
    <property type="match status" value="2"/>
</dbReference>
<dbReference type="CDD" id="cd17317">
    <property type="entry name" value="MFS_SLC22"/>
    <property type="match status" value="1"/>
</dbReference>
<feature type="transmembrane region" description="Helical" evidence="6">
    <location>
        <begin position="165"/>
        <end position="188"/>
    </location>
</feature>
<dbReference type="GO" id="GO:0016020">
    <property type="term" value="C:membrane"/>
    <property type="evidence" value="ECO:0007669"/>
    <property type="project" value="UniProtKB-SubCell"/>
</dbReference>
<feature type="transmembrane region" description="Helical" evidence="6">
    <location>
        <begin position="114"/>
        <end position="134"/>
    </location>
</feature>